<evidence type="ECO:0000259" key="4">
    <source>
        <dbReference type="Pfam" id="PF23598"/>
    </source>
</evidence>
<keyword evidence="1" id="KW-0433">Leucine-rich repeat</keyword>
<dbReference type="EMBL" id="CABITT030000007">
    <property type="protein sequence ID" value="VVB12437.1"/>
    <property type="molecule type" value="Genomic_DNA"/>
</dbReference>
<dbReference type="PANTHER" id="PTHR11017:SF278">
    <property type="entry name" value="SERINE_THREONINE-PROTEIN PHOSPHATASE 1 REGULATORY SUBUNIT 10"/>
    <property type="match status" value="1"/>
</dbReference>
<dbReference type="InterPro" id="IPR044974">
    <property type="entry name" value="Disease_R_plants"/>
</dbReference>
<dbReference type="InterPro" id="IPR036390">
    <property type="entry name" value="WH_DNA-bd_sf"/>
</dbReference>
<reference evidence="5" key="1">
    <citation type="submission" date="2019-07" db="EMBL/GenBank/DDBJ databases">
        <authorList>
            <person name="Dittberner H."/>
        </authorList>
    </citation>
    <scope>NUCLEOTIDE SEQUENCE [LARGE SCALE GENOMIC DNA]</scope>
</reference>
<name>A0A565CFK6_9BRAS</name>
<dbReference type="Pfam" id="PF07725">
    <property type="entry name" value="LRR_3"/>
    <property type="match status" value="1"/>
</dbReference>
<evidence type="ECO:0008006" key="7">
    <source>
        <dbReference type="Google" id="ProtNLM"/>
    </source>
</evidence>
<dbReference type="SUPFAM" id="SSF46785">
    <property type="entry name" value="Winged helix' DNA-binding domain"/>
    <property type="match status" value="1"/>
</dbReference>
<keyword evidence="6" id="KW-1185">Reference proteome</keyword>
<keyword evidence="2" id="KW-0677">Repeat</keyword>
<dbReference type="PRINTS" id="PR00364">
    <property type="entry name" value="DISEASERSIST"/>
</dbReference>
<evidence type="ECO:0000313" key="6">
    <source>
        <dbReference type="Proteomes" id="UP000489600"/>
    </source>
</evidence>
<proteinExistence type="predicted"/>
<feature type="domain" description="Disease resistance protein Roq1-like winged-helix" evidence="3">
    <location>
        <begin position="58"/>
        <end position="125"/>
    </location>
</feature>
<protein>
    <recommendedName>
        <fullName evidence="7">NB-ARC domain-containing protein</fullName>
    </recommendedName>
</protein>
<dbReference type="FunFam" id="3.80.10.10:FF:000386">
    <property type="entry name" value="Disease resistance protein RPS4"/>
    <property type="match status" value="1"/>
</dbReference>
<evidence type="ECO:0000313" key="5">
    <source>
        <dbReference type="EMBL" id="VVB12437.1"/>
    </source>
</evidence>
<dbReference type="Pfam" id="PF23598">
    <property type="entry name" value="LRR_14"/>
    <property type="match status" value="1"/>
</dbReference>
<evidence type="ECO:0000259" key="3">
    <source>
        <dbReference type="Pfam" id="PF23282"/>
    </source>
</evidence>
<comment type="caution">
    <text evidence="5">The sequence shown here is derived from an EMBL/GenBank/DDBJ whole genome shotgun (WGS) entry which is preliminary data.</text>
</comment>
<organism evidence="5 6">
    <name type="scientific">Arabis nemorensis</name>
    <dbReference type="NCBI Taxonomy" id="586526"/>
    <lineage>
        <taxon>Eukaryota</taxon>
        <taxon>Viridiplantae</taxon>
        <taxon>Streptophyta</taxon>
        <taxon>Embryophyta</taxon>
        <taxon>Tracheophyta</taxon>
        <taxon>Spermatophyta</taxon>
        <taxon>Magnoliopsida</taxon>
        <taxon>eudicotyledons</taxon>
        <taxon>Gunneridae</taxon>
        <taxon>Pentapetalae</taxon>
        <taxon>rosids</taxon>
        <taxon>malvids</taxon>
        <taxon>Brassicales</taxon>
        <taxon>Brassicaceae</taxon>
        <taxon>Arabideae</taxon>
        <taxon>Arabis</taxon>
    </lineage>
</organism>
<gene>
    <name evidence="5" type="ORF">ANE_LOCUS22881</name>
</gene>
<dbReference type="InterPro" id="IPR055414">
    <property type="entry name" value="LRR_R13L4/SHOC2-like"/>
</dbReference>
<dbReference type="AlphaFoldDB" id="A0A565CFK6"/>
<evidence type="ECO:0000256" key="2">
    <source>
        <dbReference type="ARBA" id="ARBA00022737"/>
    </source>
</evidence>
<dbReference type="InterPro" id="IPR032675">
    <property type="entry name" value="LRR_dom_sf"/>
</dbReference>
<dbReference type="SUPFAM" id="SSF52058">
    <property type="entry name" value="L domain-like"/>
    <property type="match status" value="1"/>
</dbReference>
<dbReference type="Gene3D" id="3.80.10.10">
    <property type="entry name" value="Ribonuclease Inhibitor"/>
    <property type="match status" value="2"/>
</dbReference>
<dbReference type="PANTHER" id="PTHR11017">
    <property type="entry name" value="LEUCINE-RICH REPEAT-CONTAINING PROTEIN"/>
    <property type="match status" value="1"/>
</dbReference>
<dbReference type="Pfam" id="PF23282">
    <property type="entry name" value="WHD_ROQ1"/>
    <property type="match status" value="1"/>
</dbReference>
<feature type="domain" description="Disease resistance R13L4/SHOC-2-like LRR" evidence="4">
    <location>
        <begin position="313"/>
        <end position="415"/>
    </location>
</feature>
<dbReference type="OrthoDB" id="1098498at2759"/>
<sequence>MSELVNYASGIPLALRVLGSSVQKIYINDEKEILRRLRQHPPIEIQDAFRKSFDGLHDNEKSIFLDLACFFRGENKDHVVNILDGCGFSTDLGIYALIDETLISLVDNSLEMPNIFQDTGRFVVCQENNKASKRSRLWDSNDIADVLINNSGTEAIEGIFLDASGLTFELNPTVFERMHRLRLLKLHCPTSEIHCKISLPQGLYYLPDELRLLHWEKYPLGSLPRNFNPKNLVEMNMPYSNMTKLWKGTKNLEKLKRIILSHSLQLIKFPRLSKAMNLEHIDLEGCTSLVKVNSSILHHHKLTFLSLKDCSHLRIMPTTVHLESLEVLNLSGCSELENLHDFSSNLKELYLAGTAIREMPSSIGDLTRLVTLDLENCKRLQHLPPSISNLKAMMTLKLSGCSNLKSLPVLDALFLRNSQRLDTR</sequence>
<dbReference type="InterPro" id="IPR011713">
    <property type="entry name" value="Leu-rich_rpt_3"/>
</dbReference>
<accession>A0A565CFK6</accession>
<dbReference type="InterPro" id="IPR058192">
    <property type="entry name" value="WHD_ROQ1-like"/>
</dbReference>
<dbReference type="Proteomes" id="UP000489600">
    <property type="component" value="Unassembled WGS sequence"/>
</dbReference>
<evidence type="ECO:0000256" key="1">
    <source>
        <dbReference type="ARBA" id="ARBA00022614"/>
    </source>
</evidence>
<dbReference type="GO" id="GO:0006952">
    <property type="term" value="P:defense response"/>
    <property type="evidence" value="ECO:0007669"/>
    <property type="project" value="InterPro"/>
</dbReference>